<reference evidence="2 3" key="1">
    <citation type="submission" date="2016-12" db="EMBL/GenBank/DDBJ databases">
        <title>The new phylogeny of genus Mycobacterium.</title>
        <authorList>
            <person name="Tortoli E."/>
            <person name="Trovato A."/>
            <person name="Cirillo D.M."/>
        </authorList>
    </citation>
    <scope>NUCLEOTIDE SEQUENCE [LARGE SCALE GENOMIC DNA]</scope>
    <source>
        <strain evidence="2 3">DSM 44223</strain>
    </source>
</reference>
<dbReference type="OrthoDB" id="3373298at2"/>
<proteinExistence type="predicted"/>
<evidence type="ECO:0000313" key="3">
    <source>
        <dbReference type="Proteomes" id="UP000192534"/>
    </source>
</evidence>
<feature type="compositionally biased region" description="Basic and acidic residues" evidence="1">
    <location>
        <begin position="110"/>
        <end position="131"/>
    </location>
</feature>
<organism evidence="2 3">
    <name type="scientific">Mycolicibacterium rhodesiae</name>
    <name type="common">Mycobacterium rhodesiae</name>
    <dbReference type="NCBI Taxonomy" id="36814"/>
    <lineage>
        <taxon>Bacteria</taxon>
        <taxon>Bacillati</taxon>
        <taxon>Actinomycetota</taxon>
        <taxon>Actinomycetes</taxon>
        <taxon>Mycobacteriales</taxon>
        <taxon>Mycobacteriaceae</taxon>
        <taxon>Mycolicibacterium</taxon>
    </lineage>
</organism>
<protein>
    <submittedName>
        <fullName evidence="2">Uncharacterized protein</fullName>
    </submittedName>
</protein>
<comment type="caution">
    <text evidence="2">The sequence shown here is derived from an EMBL/GenBank/DDBJ whole genome shotgun (WGS) entry which is preliminary data.</text>
</comment>
<keyword evidence="3" id="KW-1185">Reference proteome</keyword>
<sequence length="449" mass="48273">MDLNRWLARLAARRAHVFIAEISGSWALRARTQDLIAARGWRQASSPADADVLAVCGVADDELVDLIDRIWDQVPGPRARIDIHDVSSASDELDRAAGVLIDVGRQRADAVGRERSAALVGHRGDGSEDHQMPANAPGHNAPSAGGPSEAGHAGHHHMDHGGGAPHDVPVPAHADHELDVPAEDGANQHHDHGSHAQHGEHTADAGHDMGHSAHHMDHGDMEMAPAGIALAQGGEDRDGLEMDELHVRLGPFLAYWPAGLVLRCTLQGDVITAAEAQTMGAAHQEQRQPPPDGWMQAARHTDHLVDLLMLAGWPRAAAQARRLRKTLLDNPIDDETARTQIASLATLIRRARVLRWALRDLAPVAVDHIDSYQLPAALAGDTYDRLLTRLDVVQRLIHHEAQTPQLHMQSSAIEHMLPTVVEGLDLATARLVIAGLGVDLSPAALGQHA</sequence>
<evidence type="ECO:0000313" key="2">
    <source>
        <dbReference type="EMBL" id="ORB52322.1"/>
    </source>
</evidence>
<evidence type="ECO:0000256" key="1">
    <source>
        <dbReference type="SAM" id="MobiDB-lite"/>
    </source>
</evidence>
<dbReference type="EMBL" id="MVIH01000006">
    <property type="protein sequence ID" value="ORB52322.1"/>
    <property type="molecule type" value="Genomic_DNA"/>
</dbReference>
<feature type="compositionally biased region" description="Basic and acidic residues" evidence="1">
    <location>
        <begin position="186"/>
        <end position="219"/>
    </location>
</feature>
<gene>
    <name evidence="2" type="ORF">BST42_15290</name>
</gene>
<dbReference type="AlphaFoldDB" id="A0A1X0IU02"/>
<dbReference type="Proteomes" id="UP000192534">
    <property type="component" value="Unassembled WGS sequence"/>
</dbReference>
<name>A0A1X0IU02_MYCRH</name>
<feature type="region of interest" description="Disordered" evidence="1">
    <location>
        <begin position="110"/>
        <end position="219"/>
    </location>
</feature>
<accession>A0A1X0IU02</accession>